<dbReference type="InterPro" id="IPR007165">
    <property type="entry name" value="Phage_holin_4_2"/>
</dbReference>
<sequence>MKSLLLSTVINAIALWLTTVMMPQNIRIIPENQQTLGYVLTLAFVAFIFGIVNGTIGRVLRFLAFPLFILTLGFMALVVNAFLLLFVAWLTQVLGFGYGLEVAGFWAGFWAAIVLSIVSWILGLILRPAAGK</sequence>
<keyword evidence="1" id="KW-0472">Membrane</keyword>
<dbReference type="Proteomes" id="UP000246894">
    <property type="component" value="Chromosome"/>
</dbReference>
<evidence type="ECO:0000313" key="2">
    <source>
        <dbReference type="EMBL" id="AWR20651.1"/>
    </source>
</evidence>
<dbReference type="OrthoDB" id="9810847at2"/>
<reference evidence="2 3" key="1">
    <citation type="submission" date="2017-10" db="EMBL/GenBank/DDBJ databases">
        <title>Genome of an Actinobacterium that displays light-enhanced growth.</title>
        <authorList>
            <person name="Maresca J.A."/>
            <person name="Hempel P."/>
            <person name="Shevchenko O."/>
            <person name="Miller K.J."/>
            <person name="Hahn M.W."/>
        </authorList>
    </citation>
    <scope>NUCLEOTIDE SEQUENCE [LARGE SCALE GENOMIC DNA]</scope>
    <source>
        <strain evidence="2 3">MWH-Mo1</strain>
    </source>
</reference>
<keyword evidence="3" id="KW-1185">Reference proteome</keyword>
<dbReference type="Pfam" id="PF04020">
    <property type="entry name" value="Phage_holin_4_2"/>
    <property type="match status" value="1"/>
</dbReference>
<evidence type="ECO:0008006" key="4">
    <source>
        <dbReference type="Google" id="ProtNLM"/>
    </source>
</evidence>
<proteinExistence type="predicted"/>
<dbReference type="PANTHER" id="PTHR37309:SF1">
    <property type="entry name" value="SLR0284 PROTEIN"/>
    <property type="match status" value="1"/>
</dbReference>
<name>A0A2Z3RVJ6_9MICO</name>
<feature type="transmembrane region" description="Helical" evidence="1">
    <location>
        <begin position="38"/>
        <end position="60"/>
    </location>
</feature>
<feature type="transmembrane region" description="Helical" evidence="1">
    <location>
        <begin position="103"/>
        <end position="126"/>
    </location>
</feature>
<feature type="transmembrane region" description="Helical" evidence="1">
    <location>
        <begin position="67"/>
        <end position="91"/>
    </location>
</feature>
<dbReference type="AlphaFoldDB" id="A0A2Z3RVJ6"/>
<dbReference type="RefSeq" id="WP_110232587.1">
    <property type="nucleotide sequence ID" value="NZ_CP023994.1"/>
</dbReference>
<evidence type="ECO:0000313" key="3">
    <source>
        <dbReference type="Proteomes" id="UP000246894"/>
    </source>
</evidence>
<dbReference type="PANTHER" id="PTHR37309">
    <property type="entry name" value="SLR0284 PROTEIN"/>
    <property type="match status" value="1"/>
</dbReference>
<accession>A0A2Z3RVJ6</accession>
<protein>
    <recommendedName>
        <fullName evidence="4">Phage holin family protein</fullName>
    </recommendedName>
</protein>
<dbReference type="KEGG" id="aum:AURMO_00026"/>
<keyword evidence="1" id="KW-1133">Transmembrane helix</keyword>
<organism evidence="2 3">
    <name type="scientific">Aurantimicrobium photophilum</name>
    <dbReference type="NCBI Taxonomy" id="1987356"/>
    <lineage>
        <taxon>Bacteria</taxon>
        <taxon>Bacillati</taxon>
        <taxon>Actinomycetota</taxon>
        <taxon>Actinomycetes</taxon>
        <taxon>Micrococcales</taxon>
        <taxon>Microbacteriaceae</taxon>
        <taxon>Aurantimicrobium</taxon>
    </lineage>
</organism>
<gene>
    <name evidence="2" type="ORF">AURMO_00026</name>
</gene>
<dbReference type="EMBL" id="CP023994">
    <property type="protein sequence ID" value="AWR20651.1"/>
    <property type="molecule type" value="Genomic_DNA"/>
</dbReference>
<evidence type="ECO:0000256" key="1">
    <source>
        <dbReference type="SAM" id="Phobius"/>
    </source>
</evidence>
<keyword evidence="1" id="KW-0812">Transmembrane</keyword>